<proteinExistence type="predicted"/>
<organism evidence="1 2">
    <name type="scientific">Smallanthus sonchifolius</name>
    <dbReference type="NCBI Taxonomy" id="185202"/>
    <lineage>
        <taxon>Eukaryota</taxon>
        <taxon>Viridiplantae</taxon>
        <taxon>Streptophyta</taxon>
        <taxon>Embryophyta</taxon>
        <taxon>Tracheophyta</taxon>
        <taxon>Spermatophyta</taxon>
        <taxon>Magnoliopsida</taxon>
        <taxon>eudicotyledons</taxon>
        <taxon>Gunneridae</taxon>
        <taxon>Pentapetalae</taxon>
        <taxon>asterids</taxon>
        <taxon>campanulids</taxon>
        <taxon>Asterales</taxon>
        <taxon>Asteraceae</taxon>
        <taxon>Asteroideae</taxon>
        <taxon>Heliantheae alliance</taxon>
        <taxon>Millerieae</taxon>
        <taxon>Smallanthus</taxon>
    </lineage>
</organism>
<accession>A0ACB9K941</accession>
<reference evidence="2" key="1">
    <citation type="journal article" date="2022" name="Mol. Ecol. Resour.">
        <title>The genomes of chicory, endive, great burdock and yacon provide insights into Asteraceae palaeo-polyploidization history and plant inulin production.</title>
        <authorList>
            <person name="Fan W."/>
            <person name="Wang S."/>
            <person name="Wang H."/>
            <person name="Wang A."/>
            <person name="Jiang F."/>
            <person name="Liu H."/>
            <person name="Zhao H."/>
            <person name="Xu D."/>
            <person name="Zhang Y."/>
        </authorList>
    </citation>
    <scope>NUCLEOTIDE SEQUENCE [LARGE SCALE GENOMIC DNA]</scope>
    <source>
        <strain evidence="2">cv. Yunnan</strain>
    </source>
</reference>
<keyword evidence="2" id="KW-1185">Reference proteome</keyword>
<dbReference type="EMBL" id="CM042018">
    <property type="protein sequence ID" value="KAI3828754.1"/>
    <property type="molecule type" value="Genomic_DNA"/>
</dbReference>
<name>A0ACB9K941_9ASTR</name>
<dbReference type="Proteomes" id="UP001056120">
    <property type="component" value="Linkage Group LG01"/>
</dbReference>
<comment type="caution">
    <text evidence="1">The sequence shown here is derived from an EMBL/GenBank/DDBJ whole genome shotgun (WGS) entry which is preliminary data.</text>
</comment>
<protein>
    <submittedName>
        <fullName evidence="1">Uncharacterized protein</fullName>
    </submittedName>
</protein>
<evidence type="ECO:0000313" key="2">
    <source>
        <dbReference type="Proteomes" id="UP001056120"/>
    </source>
</evidence>
<evidence type="ECO:0000313" key="1">
    <source>
        <dbReference type="EMBL" id="KAI3828754.1"/>
    </source>
</evidence>
<sequence length="92" mass="10699">MIKMEDFKGEAFLSFEGNVVWLEATRNPRSFSLYISIYHMIIIVNATIVHHLHPISEMMEKVGVMMINLVSLEFNSVKNPESRILPKSWHSH</sequence>
<reference evidence="1 2" key="2">
    <citation type="journal article" date="2022" name="Mol. Ecol. Resour.">
        <title>The genomes of chicory, endive, great burdock and yacon provide insights into Asteraceae paleo-polyploidization history and plant inulin production.</title>
        <authorList>
            <person name="Fan W."/>
            <person name="Wang S."/>
            <person name="Wang H."/>
            <person name="Wang A."/>
            <person name="Jiang F."/>
            <person name="Liu H."/>
            <person name="Zhao H."/>
            <person name="Xu D."/>
            <person name="Zhang Y."/>
        </authorList>
    </citation>
    <scope>NUCLEOTIDE SEQUENCE [LARGE SCALE GENOMIC DNA]</scope>
    <source>
        <strain evidence="2">cv. Yunnan</strain>
        <tissue evidence="1">Leaves</tissue>
    </source>
</reference>
<gene>
    <name evidence="1" type="ORF">L1987_02864</name>
</gene>